<dbReference type="PANTHER" id="PTHR30270">
    <property type="entry name" value="THIAMINE-MONOPHOSPHATE KINASE"/>
    <property type="match status" value="1"/>
</dbReference>
<sequence>MQKEFLKKGENEIDTKNKLVDRILEIKTISRVKAKQIAEAILIEAKTTLNVEGDVLTSTLSGVCMGEFGVGSRGKGDFHVHEQIAEIIGKTNAVIDSSHLDDAGVMKLDDGKYILMTVDGMHSRLSDFPFLAGFHDARAALRDIYVMGSHPIALFSDIHVADDGDVAKIFDHIAGITAISKLTGVPLITGSTLRIGGDVVIGTRMSGCVGALGVAANLTPRKFAQEGDVILMTEGSGGATISTTALYNGMHEVVNETLNVKFFDACRSLINSNLISKIHAMTDITNGGIRGDASEISKIAGVKLVFDDNKLRRLVNDRVLEMLEKLEIDYLGVSLDALLIIARPEYANEIIECIRKQDVEIDIVGRVEEGKGVEIIINDDVHDLTPRFRESAYTPIKKVIGENTPEDFDYMKSQINYAAKMSIEKRERVIEQIRDKISSYKN</sequence>
<dbReference type="EMBL" id="LKCM01000289">
    <property type="protein sequence ID" value="KPQ41886.1"/>
    <property type="molecule type" value="Genomic_DNA"/>
</dbReference>
<dbReference type="Pfam" id="PF02769">
    <property type="entry name" value="AIRS_C"/>
    <property type="match status" value="1"/>
</dbReference>
<evidence type="ECO:0000313" key="4">
    <source>
        <dbReference type="Proteomes" id="UP000050360"/>
    </source>
</evidence>
<dbReference type="Pfam" id="PF00586">
    <property type="entry name" value="AIRS"/>
    <property type="match status" value="1"/>
</dbReference>
<dbReference type="PATRIC" id="fig|1719120.3.peg.3875"/>
<evidence type="ECO:0000259" key="2">
    <source>
        <dbReference type="Pfam" id="PF02769"/>
    </source>
</evidence>
<comment type="caution">
    <text evidence="3">The sequence shown here is derived from an EMBL/GenBank/DDBJ whole genome shotgun (WGS) entry which is preliminary data.</text>
</comment>
<dbReference type="InterPro" id="IPR010918">
    <property type="entry name" value="PurM-like_C_dom"/>
</dbReference>
<dbReference type="InterPro" id="IPR009186">
    <property type="entry name" value="Ni_metllenz_mat"/>
</dbReference>
<feature type="domain" description="PurM-like C-terminal" evidence="2">
    <location>
        <begin position="225"/>
        <end position="377"/>
    </location>
</feature>
<dbReference type="InterPro" id="IPR036921">
    <property type="entry name" value="PurM-like_N_sf"/>
</dbReference>
<proteinExistence type="predicted"/>
<dbReference type="Gene3D" id="3.30.1330.10">
    <property type="entry name" value="PurM-like, N-terminal domain"/>
    <property type="match status" value="1"/>
</dbReference>
<evidence type="ECO:0000259" key="1">
    <source>
        <dbReference type="Pfam" id="PF00586"/>
    </source>
</evidence>
<dbReference type="InterPro" id="IPR006283">
    <property type="entry name" value="ThiL-like"/>
</dbReference>
<dbReference type="Gene3D" id="3.90.650.10">
    <property type="entry name" value="PurM-like C-terminal domain"/>
    <property type="match status" value="1"/>
</dbReference>
<dbReference type="SUPFAM" id="SSF55326">
    <property type="entry name" value="PurM N-terminal domain-like"/>
    <property type="match status" value="1"/>
</dbReference>
<dbReference type="InterPro" id="IPR016188">
    <property type="entry name" value="PurM-like_N"/>
</dbReference>
<feature type="domain" description="PurM-like N-terminal" evidence="1">
    <location>
        <begin position="101"/>
        <end position="207"/>
    </location>
</feature>
<name>A0A0P7ZBE5_9EURY</name>
<reference evidence="3 4" key="1">
    <citation type="submission" date="2015-09" db="EMBL/GenBank/DDBJ databases">
        <title>A metagenomics-based metabolic model of nitrate-dependent anaerobic oxidation of methane by Methanoperedens-like archaea.</title>
        <authorList>
            <person name="Arshad A."/>
            <person name="Speth D.R."/>
            <person name="De Graaf R.M."/>
            <person name="Op Den Camp H.J."/>
            <person name="Jetten M.S."/>
            <person name="Welte C.U."/>
        </authorList>
    </citation>
    <scope>NUCLEOTIDE SEQUENCE [LARGE SCALE GENOMIC DNA]</scope>
</reference>
<protein>
    <submittedName>
        <fullName evidence="3">Hydrogenase expression/formation protein</fullName>
    </submittedName>
</protein>
<dbReference type="CDD" id="cd02691">
    <property type="entry name" value="PurM-like2"/>
    <property type="match status" value="1"/>
</dbReference>
<dbReference type="AlphaFoldDB" id="A0A0P7ZBE5"/>
<accession>A0A0P7ZBE5</accession>
<dbReference type="GO" id="GO:0009228">
    <property type="term" value="P:thiamine biosynthetic process"/>
    <property type="evidence" value="ECO:0007669"/>
    <property type="project" value="InterPro"/>
</dbReference>
<dbReference type="InterPro" id="IPR036676">
    <property type="entry name" value="PurM-like_C_sf"/>
</dbReference>
<dbReference type="PIRSF" id="PIRSF006346">
    <property type="entry name" value="Ni_metllenz_mat"/>
    <property type="match status" value="1"/>
</dbReference>
<gene>
    <name evidence="3" type="primary">hypE_2</name>
    <name evidence="3" type="ORF">MPEBLZ_03572</name>
</gene>
<evidence type="ECO:0000313" key="3">
    <source>
        <dbReference type="EMBL" id="KPQ41886.1"/>
    </source>
</evidence>
<dbReference type="SUPFAM" id="SSF56042">
    <property type="entry name" value="PurM C-terminal domain-like"/>
    <property type="match status" value="1"/>
</dbReference>
<dbReference type="PANTHER" id="PTHR30270:SF2">
    <property type="entry name" value="HYDROGENASE EXPRESSION_FORMATION PROTEIN"/>
    <property type="match status" value="1"/>
</dbReference>
<dbReference type="Proteomes" id="UP000050360">
    <property type="component" value="Unassembled WGS sequence"/>
</dbReference>
<dbReference type="GO" id="GO:0009030">
    <property type="term" value="F:thiamine-phosphate kinase activity"/>
    <property type="evidence" value="ECO:0007669"/>
    <property type="project" value="InterPro"/>
</dbReference>
<organism evidence="3 4">
    <name type="scientific">Candidatus Methanoperedens nitratireducens</name>
    <dbReference type="NCBI Taxonomy" id="1392998"/>
    <lineage>
        <taxon>Archaea</taxon>
        <taxon>Methanobacteriati</taxon>
        <taxon>Methanobacteriota</taxon>
        <taxon>Stenosarchaea group</taxon>
        <taxon>Methanomicrobia</taxon>
        <taxon>Methanosarcinales</taxon>
        <taxon>ANME-2 cluster</taxon>
        <taxon>Candidatus Methanoperedentaceae</taxon>
        <taxon>Candidatus Methanoperedens</taxon>
    </lineage>
</organism>